<keyword evidence="2 5" id="KW-0808">Transferase</keyword>
<dbReference type="CDD" id="cd06533">
    <property type="entry name" value="Glyco_transf_WecG_TagA"/>
    <property type="match status" value="1"/>
</dbReference>
<evidence type="ECO:0000313" key="6">
    <source>
        <dbReference type="Proteomes" id="UP000264702"/>
    </source>
</evidence>
<keyword evidence="1" id="KW-0328">Glycosyltransferase</keyword>
<dbReference type="Pfam" id="PF03808">
    <property type="entry name" value="Glyco_tran_WecG"/>
    <property type="match status" value="1"/>
</dbReference>
<dbReference type="InterPro" id="IPR002645">
    <property type="entry name" value="STAS_dom"/>
</dbReference>
<dbReference type="AlphaFoldDB" id="A0A372IR55"/>
<name>A0A372IR55_9BACT</name>
<keyword evidence="6" id="KW-1185">Reference proteome</keyword>
<organism evidence="5 6">
    <name type="scientific">Paracidobacterium acidisoli</name>
    <dbReference type="NCBI Taxonomy" id="2303751"/>
    <lineage>
        <taxon>Bacteria</taxon>
        <taxon>Pseudomonadati</taxon>
        <taxon>Acidobacteriota</taxon>
        <taxon>Terriglobia</taxon>
        <taxon>Terriglobales</taxon>
        <taxon>Acidobacteriaceae</taxon>
        <taxon>Paracidobacterium</taxon>
    </lineage>
</organism>
<feature type="region of interest" description="Disordered" evidence="3">
    <location>
        <begin position="1"/>
        <end position="24"/>
    </location>
</feature>
<feature type="domain" description="STAS" evidence="4">
    <location>
        <begin position="314"/>
        <end position="422"/>
    </location>
</feature>
<evidence type="ECO:0000256" key="2">
    <source>
        <dbReference type="ARBA" id="ARBA00022679"/>
    </source>
</evidence>
<dbReference type="InterPro" id="IPR036513">
    <property type="entry name" value="STAS_dom_sf"/>
</dbReference>
<proteinExistence type="predicted"/>
<protein>
    <submittedName>
        <fullName evidence="5">WecB/TagA/CpsF family glycosyltransferase</fullName>
    </submittedName>
</protein>
<dbReference type="InterPro" id="IPR004629">
    <property type="entry name" value="WecG_TagA_CpsF"/>
</dbReference>
<accession>A0A372IR55</accession>
<evidence type="ECO:0000313" key="5">
    <source>
        <dbReference type="EMBL" id="RFU17395.1"/>
    </source>
</evidence>
<sequence length="489" mass="54114">MSFRCTSRSRSKYPLKTSTRSTSLPNSCPLSRAVTLMPVAVYTAPPENGIREMQNTTFNTVAVLGVPFHNVTMDDAVSFIDRKIEEGGFHQVATANVDFLMHAIRDRELQEILCSCSLVVPDGMPILWASKLLGSRLRQRVCGVDLVPRLAELAVRRNYRIFLLGASESVSQRASEKLKQKYPGLQICGRYSPPVRPLQQMNHDEILQKIETANPDILLVAFGNPKQEKWLSMHRDRLKVPVCIGVGGSLDFIAGSVARAPKWMQRGGLEWLYRMLQEPKRLAQRYIGDALGLAAHMPQQLVTHAMQPRQVTRSGIFADRTENTMVVSIYGDFAGGTLTEFSTIARDAVFSGMNLVLNLSQTTYLSADALGELIHLRSTLLPGQQQLWLAEMRPHLLRLLQAARLNTYFMTTSSVRDALYRTARAEQRMLAHAAALPGHECVAQSGVQVRVELLQGICQRVAAASHPSHDGFTGPTGTVGGYTFNTSVG</sequence>
<dbReference type="PANTHER" id="PTHR34136:SF1">
    <property type="entry name" value="UDP-N-ACETYL-D-MANNOSAMINURONIC ACID TRANSFERASE"/>
    <property type="match status" value="1"/>
</dbReference>
<dbReference type="PROSITE" id="PS50801">
    <property type="entry name" value="STAS"/>
    <property type="match status" value="1"/>
</dbReference>
<comment type="caution">
    <text evidence="5">The sequence shown here is derived from an EMBL/GenBank/DDBJ whole genome shotgun (WGS) entry which is preliminary data.</text>
</comment>
<evidence type="ECO:0000256" key="3">
    <source>
        <dbReference type="SAM" id="MobiDB-lite"/>
    </source>
</evidence>
<reference evidence="5 6" key="1">
    <citation type="submission" date="2018-08" db="EMBL/GenBank/DDBJ databases">
        <title>Acidipila sp. 4G-K13, an acidobacterium isolated from forest soil.</title>
        <authorList>
            <person name="Gao Z.-H."/>
            <person name="Qiu L.-H."/>
        </authorList>
    </citation>
    <scope>NUCLEOTIDE SEQUENCE [LARGE SCALE GENOMIC DNA]</scope>
    <source>
        <strain evidence="5 6">4G-K13</strain>
    </source>
</reference>
<dbReference type="Gene3D" id="3.30.750.24">
    <property type="entry name" value="STAS domain"/>
    <property type="match status" value="1"/>
</dbReference>
<dbReference type="SUPFAM" id="SSF52091">
    <property type="entry name" value="SpoIIaa-like"/>
    <property type="match status" value="1"/>
</dbReference>
<evidence type="ECO:0000259" key="4">
    <source>
        <dbReference type="PROSITE" id="PS50801"/>
    </source>
</evidence>
<evidence type="ECO:0000256" key="1">
    <source>
        <dbReference type="ARBA" id="ARBA00022676"/>
    </source>
</evidence>
<dbReference type="GO" id="GO:0016758">
    <property type="term" value="F:hexosyltransferase activity"/>
    <property type="evidence" value="ECO:0007669"/>
    <property type="project" value="TreeGrafter"/>
</dbReference>
<dbReference type="EMBL" id="QVQT01000002">
    <property type="protein sequence ID" value="RFU17395.1"/>
    <property type="molecule type" value="Genomic_DNA"/>
</dbReference>
<dbReference type="NCBIfam" id="TIGR00696">
    <property type="entry name" value="wecG_tagA_cpsF"/>
    <property type="match status" value="1"/>
</dbReference>
<dbReference type="Proteomes" id="UP000264702">
    <property type="component" value="Unassembled WGS sequence"/>
</dbReference>
<dbReference type="PANTHER" id="PTHR34136">
    <property type="match status" value="1"/>
</dbReference>
<gene>
    <name evidence="5" type="ORF">D0Y96_04325</name>
</gene>